<evidence type="ECO:0000256" key="3">
    <source>
        <dbReference type="ARBA" id="ARBA00022679"/>
    </source>
</evidence>
<dbReference type="GO" id="GO:0080043">
    <property type="term" value="F:quercetin 3-O-glucosyltransferase activity"/>
    <property type="evidence" value="ECO:0007669"/>
    <property type="project" value="TreeGrafter"/>
</dbReference>
<evidence type="ECO:0000256" key="1">
    <source>
        <dbReference type="ARBA" id="ARBA00009995"/>
    </source>
</evidence>
<evidence type="ECO:0000256" key="5">
    <source>
        <dbReference type="RuleBase" id="RU362057"/>
    </source>
</evidence>
<organism evidence="6">
    <name type="scientific">Fagus sylvatica</name>
    <name type="common">Beechnut</name>
    <dbReference type="NCBI Taxonomy" id="28930"/>
    <lineage>
        <taxon>Eukaryota</taxon>
        <taxon>Viridiplantae</taxon>
        <taxon>Streptophyta</taxon>
        <taxon>Embryophyta</taxon>
        <taxon>Tracheophyta</taxon>
        <taxon>Spermatophyta</taxon>
        <taxon>Magnoliopsida</taxon>
        <taxon>eudicotyledons</taxon>
        <taxon>Gunneridae</taxon>
        <taxon>Pentapetalae</taxon>
        <taxon>rosids</taxon>
        <taxon>fabids</taxon>
        <taxon>Fagales</taxon>
        <taxon>Fagaceae</taxon>
        <taxon>Fagus</taxon>
    </lineage>
</organism>
<evidence type="ECO:0000256" key="2">
    <source>
        <dbReference type="ARBA" id="ARBA00022676"/>
    </source>
</evidence>
<dbReference type="FunFam" id="3.40.50.2000:FF:000120">
    <property type="entry name" value="UDP-glycosyltransferase 76C1"/>
    <property type="match status" value="1"/>
</dbReference>
<protein>
    <recommendedName>
        <fullName evidence="5">Glycosyltransferase</fullName>
        <ecNumber evidence="5">2.4.1.-</ecNumber>
    </recommendedName>
</protein>
<keyword evidence="2 4" id="KW-0328">Glycosyltransferase</keyword>
<evidence type="ECO:0000313" key="6">
    <source>
        <dbReference type="EMBL" id="SPC95581.1"/>
    </source>
</evidence>
<reference evidence="6" key="1">
    <citation type="submission" date="2018-02" db="EMBL/GenBank/DDBJ databases">
        <authorList>
            <person name="Cohen D.B."/>
            <person name="Kent A.D."/>
        </authorList>
    </citation>
    <scope>NUCLEOTIDE SEQUENCE</scope>
</reference>
<dbReference type="InterPro" id="IPR035595">
    <property type="entry name" value="UDP_glycos_trans_CS"/>
</dbReference>
<dbReference type="Gene3D" id="3.40.50.2000">
    <property type="entry name" value="Glycogen Phosphorylase B"/>
    <property type="match status" value="2"/>
</dbReference>
<dbReference type="FunFam" id="3.40.50.2000:FF:000040">
    <property type="entry name" value="UDP-glycosyltransferase 76C1"/>
    <property type="match status" value="1"/>
</dbReference>
<keyword evidence="3 4" id="KW-0808">Transferase</keyword>
<dbReference type="PANTHER" id="PTHR11926:SF1494">
    <property type="entry name" value="FLAVONOL 3-O-GLUCOSYLTRANSFERASE UGT76E12-RELATED"/>
    <property type="match status" value="1"/>
</dbReference>
<dbReference type="PANTHER" id="PTHR11926">
    <property type="entry name" value="GLUCOSYL/GLUCURONOSYL TRANSFERASES"/>
    <property type="match status" value="1"/>
</dbReference>
<gene>
    <name evidence="6" type="ORF">FSB_LOCUS23463</name>
</gene>
<dbReference type="PROSITE" id="PS00375">
    <property type="entry name" value="UDPGT"/>
    <property type="match status" value="1"/>
</dbReference>
<evidence type="ECO:0000256" key="4">
    <source>
        <dbReference type="RuleBase" id="RU003718"/>
    </source>
</evidence>
<dbReference type="InterPro" id="IPR002213">
    <property type="entry name" value="UDP_glucos_trans"/>
</dbReference>
<proteinExistence type="inferred from homology"/>
<comment type="similarity">
    <text evidence="1 4">Belongs to the UDP-glycosyltransferase family.</text>
</comment>
<dbReference type="GO" id="GO:0080044">
    <property type="term" value="F:quercetin 7-O-glucosyltransferase activity"/>
    <property type="evidence" value="ECO:0007669"/>
    <property type="project" value="TreeGrafter"/>
</dbReference>
<dbReference type="SUPFAM" id="SSF53756">
    <property type="entry name" value="UDP-Glycosyltransferase/glycogen phosphorylase"/>
    <property type="match status" value="1"/>
</dbReference>
<dbReference type="EC" id="2.4.1.-" evidence="5"/>
<dbReference type="AlphaFoldDB" id="A0A2N9G8S1"/>
<accession>A0A2N9G8S1</accession>
<dbReference type="CDD" id="cd03784">
    <property type="entry name" value="GT1_Gtf-like"/>
    <property type="match status" value="1"/>
</dbReference>
<name>A0A2N9G8S1_FAGSY</name>
<dbReference type="EMBL" id="OIVN01001580">
    <property type="protein sequence ID" value="SPC95581.1"/>
    <property type="molecule type" value="Genomic_DNA"/>
</dbReference>
<dbReference type="Pfam" id="PF00201">
    <property type="entry name" value="UDPGT"/>
    <property type="match status" value="1"/>
</dbReference>
<sequence length="451" mass="50215">MEKQGKKCLRLVLVPCPFQGHINPMLQLGCILHSKGFSITIAHAQYNSPKPSSHPDFSFLPLPDTSPDHNTSSGELLAFVLELNANCKARFKECLGEVMRQQGPDERIACIIYDELMYVSEAVAKDLTLPSILLRTGSAANFLAHNALLQLNAEGHIPFPESISHQDSVPELYPLRFKDLPLPILGNLEIFFQVLKKSVNIRTSSAIIWNTIDCLEKSSLTKIQQQCQIPILTIGPMPDIALASSSSSLLEEDTSCLAWLDKQSHNSVIYVSFGSLAWMDVKELVEIAWGLANSQQPFLWVVRPGSVNGSEGIEVLPEGFKEIVEHRGCIVKWSPQKEVLKHCAVGGFLSHCGWNSMLESICQGIPMICRPCFGDQRGNARYISHVWKIGLELELERGEVEKTIKRLMVDKEGNEMRESAKNLKERVELGIKEGGSPNNSLNELIEMIISF</sequence>